<keyword evidence="3" id="KW-1185">Reference proteome</keyword>
<gene>
    <name evidence="2" type="ORF">SAMN04324258_2834</name>
</gene>
<dbReference type="EMBL" id="FUZQ01000005">
    <property type="protein sequence ID" value="SKC70869.1"/>
    <property type="molecule type" value="Genomic_DNA"/>
</dbReference>
<name>A0A1T5L5I9_9MICO</name>
<feature type="signal peptide" evidence="1">
    <location>
        <begin position="1"/>
        <end position="28"/>
    </location>
</feature>
<dbReference type="RefSeq" id="WP_139820894.1">
    <property type="nucleotide sequence ID" value="NZ_FUZQ01000005.1"/>
</dbReference>
<proteinExistence type="predicted"/>
<dbReference type="Proteomes" id="UP000189777">
    <property type="component" value="Unassembled WGS sequence"/>
</dbReference>
<evidence type="ECO:0000313" key="2">
    <source>
        <dbReference type="EMBL" id="SKC70869.1"/>
    </source>
</evidence>
<dbReference type="AlphaFoldDB" id="A0A1T5L5I9"/>
<keyword evidence="1" id="KW-0732">Signal</keyword>
<feature type="chain" id="PRO_5011962080" evidence="1">
    <location>
        <begin position="29"/>
        <end position="77"/>
    </location>
</feature>
<reference evidence="2 3" key="1">
    <citation type="submission" date="2017-02" db="EMBL/GenBank/DDBJ databases">
        <authorList>
            <person name="Peterson S.W."/>
        </authorList>
    </citation>
    <scope>NUCLEOTIDE SEQUENCE [LARGE SCALE GENOMIC DNA]</scope>
    <source>
        <strain evidence="2 3">DSM 21481</strain>
    </source>
</reference>
<dbReference type="PROSITE" id="PS51318">
    <property type="entry name" value="TAT"/>
    <property type="match status" value="1"/>
</dbReference>
<dbReference type="OrthoDB" id="5126410at2"/>
<accession>A0A1T5L5I9</accession>
<evidence type="ECO:0000313" key="3">
    <source>
        <dbReference type="Proteomes" id="UP000189777"/>
    </source>
</evidence>
<sequence>MSARRFAIALSAAGVVVAAVLLPAPAHAVEIGAGPTTSSPVCALERVGHHFVRCDDLTGDGRPAPAHVAQWTPGSLR</sequence>
<organism evidence="2 3">
    <name type="scientific">Krasilnikoviella flava</name>
    <dbReference type="NCBI Taxonomy" id="526729"/>
    <lineage>
        <taxon>Bacteria</taxon>
        <taxon>Bacillati</taxon>
        <taxon>Actinomycetota</taxon>
        <taxon>Actinomycetes</taxon>
        <taxon>Micrococcales</taxon>
        <taxon>Promicromonosporaceae</taxon>
        <taxon>Krasilnikoviella</taxon>
    </lineage>
</organism>
<dbReference type="InterPro" id="IPR006311">
    <property type="entry name" value="TAT_signal"/>
</dbReference>
<protein>
    <submittedName>
        <fullName evidence="2">Uncharacterized protein</fullName>
    </submittedName>
</protein>
<evidence type="ECO:0000256" key="1">
    <source>
        <dbReference type="SAM" id="SignalP"/>
    </source>
</evidence>